<dbReference type="InterPro" id="IPR052962">
    <property type="entry name" value="AA_Transporter_AGT"/>
</dbReference>
<feature type="transmembrane region" description="Helical" evidence="5">
    <location>
        <begin position="514"/>
        <end position="533"/>
    </location>
</feature>
<keyword evidence="3 5" id="KW-1133">Transmembrane helix</keyword>
<dbReference type="PIRSF" id="PIRSF006060">
    <property type="entry name" value="AA_transporter"/>
    <property type="match status" value="1"/>
</dbReference>
<feature type="transmembrane region" description="Helical" evidence="5">
    <location>
        <begin position="177"/>
        <end position="197"/>
    </location>
</feature>
<feature type="transmembrane region" description="Helical" evidence="5">
    <location>
        <begin position="21"/>
        <end position="41"/>
    </location>
</feature>
<dbReference type="RefSeq" id="WP_275279050.1">
    <property type="nucleotide sequence ID" value="NZ_CP119108.1"/>
</dbReference>
<feature type="transmembrane region" description="Helical" evidence="5">
    <location>
        <begin position="363"/>
        <end position="382"/>
    </location>
</feature>
<dbReference type="Pfam" id="PF13520">
    <property type="entry name" value="AA_permease_2"/>
    <property type="match status" value="1"/>
</dbReference>
<dbReference type="EMBL" id="CP119108">
    <property type="protein sequence ID" value="WEG09727.1"/>
    <property type="molecule type" value="Genomic_DNA"/>
</dbReference>
<proteinExistence type="predicted"/>
<feature type="transmembrane region" description="Helical" evidence="5">
    <location>
        <begin position="482"/>
        <end position="502"/>
    </location>
</feature>
<gene>
    <name evidence="6" type="ORF">PU630_03930</name>
</gene>
<keyword evidence="4 5" id="KW-0472">Membrane</keyword>
<comment type="subcellular location">
    <subcellularLocation>
        <location evidence="1">Membrane</location>
        <topology evidence="1">Multi-pass membrane protein</topology>
    </subcellularLocation>
</comment>
<feature type="transmembrane region" description="Helical" evidence="5">
    <location>
        <begin position="300"/>
        <end position="320"/>
    </location>
</feature>
<feature type="transmembrane region" description="Helical" evidence="5">
    <location>
        <begin position="96"/>
        <end position="123"/>
    </location>
</feature>
<accession>A0ABY8C2Z9</accession>
<dbReference type="Proteomes" id="UP001214553">
    <property type="component" value="Chromosome"/>
</dbReference>
<feature type="transmembrane region" description="Helical" evidence="5">
    <location>
        <begin position="388"/>
        <end position="407"/>
    </location>
</feature>
<evidence type="ECO:0000256" key="2">
    <source>
        <dbReference type="ARBA" id="ARBA00022692"/>
    </source>
</evidence>
<evidence type="ECO:0000256" key="1">
    <source>
        <dbReference type="ARBA" id="ARBA00004141"/>
    </source>
</evidence>
<keyword evidence="2 5" id="KW-0812">Transmembrane</keyword>
<evidence type="ECO:0000313" key="6">
    <source>
        <dbReference type="EMBL" id="WEG09727.1"/>
    </source>
</evidence>
<organism evidence="6 7">
    <name type="scientific">Microbacterium horticulturae</name>
    <dbReference type="NCBI Taxonomy" id="3028316"/>
    <lineage>
        <taxon>Bacteria</taxon>
        <taxon>Bacillati</taxon>
        <taxon>Actinomycetota</taxon>
        <taxon>Actinomycetes</taxon>
        <taxon>Micrococcales</taxon>
        <taxon>Microbacteriaceae</taxon>
        <taxon>Microbacterium</taxon>
    </lineage>
</organism>
<evidence type="ECO:0000256" key="4">
    <source>
        <dbReference type="ARBA" id="ARBA00023136"/>
    </source>
</evidence>
<feature type="transmembrane region" description="Helical" evidence="5">
    <location>
        <begin position="143"/>
        <end position="165"/>
    </location>
</feature>
<keyword evidence="7" id="KW-1185">Reference proteome</keyword>
<dbReference type="PANTHER" id="PTHR47547">
    <property type="match status" value="1"/>
</dbReference>
<protein>
    <submittedName>
        <fullName evidence="6">APC family permease</fullName>
    </submittedName>
</protein>
<dbReference type="Gene3D" id="1.20.1740.10">
    <property type="entry name" value="Amino acid/polyamine transporter I"/>
    <property type="match status" value="1"/>
</dbReference>
<feature type="transmembrane region" description="Helical" evidence="5">
    <location>
        <begin position="452"/>
        <end position="470"/>
    </location>
</feature>
<dbReference type="PANTHER" id="PTHR47547:SF1">
    <property type="entry name" value="ASPARTATE-PROTON SYMPORTER"/>
    <property type="match status" value="1"/>
</dbReference>
<feature type="transmembrane region" description="Helical" evidence="5">
    <location>
        <begin position="53"/>
        <end position="75"/>
    </location>
</feature>
<dbReference type="InterPro" id="IPR002293">
    <property type="entry name" value="AA/rel_permease1"/>
</dbReference>
<reference evidence="6 7" key="1">
    <citation type="submission" date="2023-03" db="EMBL/GenBank/DDBJ databases">
        <title>Genome sequence of Microbacterium sp. KACC 23027.</title>
        <authorList>
            <person name="Kim S."/>
            <person name="Heo J."/>
            <person name="Kwon S.-W."/>
        </authorList>
    </citation>
    <scope>NUCLEOTIDE SEQUENCE [LARGE SCALE GENOMIC DNA]</scope>
    <source>
        <strain evidence="6 7">KACC 23027</strain>
    </source>
</reference>
<feature type="transmembrane region" description="Helical" evidence="5">
    <location>
        <begin position="217"/>
        <end position="235"/>
    </location>
</feature>
<sequence length="567" mass="61193">MSATEHDVTTAPPRHKLKRSLGPIGLLFTAVGSIIGSGWLFGAFHASAIAGPAAIFSWGIAAVMIILIGLCYAELGPMFPISGGVVRYPHLVWGSFGSYSLGFITWIASAAVPAIEVTGALTYATKFAPFTVRATDAGGSAQVLTPLGMVVAIVLLAVFVVINYFGVRLFAQINNVLVWWKLGVIALVIIVFLITALGTTQMGSPSNFSAYGFAPNGFAAVFVCISTAGITFSYLGFRQGIELAGETKNPHRNIPFALIGSVILCAILYMLLQVAFTLAVPASVLQKSGGWAGLAFTNDFGPLAALASMAGLAWLAYILYFDAVISPADTGLIYTTIASRVSYAMGRNANAPRWLASNNRHGVPHWSLVVTFCVGIVLLLPFPSWQSLVGFITTSTVMSFGSGPLVLAVLRRKYPNRPRPFRLPGGDIIPFLAFYSANMIMFWAGWATNSRLLVTILIGYVVLVLFQVFGRRSEQPPLFFRTSAVWIIPWFVLFGLVSFLFSSGLFGAAFDKTMFFWVFLINLGVSVLIYWLAVRSTLPTHLVDDYIKDAEEESELEDETIAGGHIA</sequence>
<evidence type="ECO:0000256" key="3">
    <source>
        <dbReference type="ARBA" id="ARBA00022989"/>
    </source>
</evidence>
<evidence type="ECO:0000256" key="5">
    <source>
        <dbReference type="SAM" id="Phobius"/>
    </source>
</evidence>
<evidence type="ECO:0000313" key="7">
    <source>
        <dbReference type="Proteomes" id="UP001214553"/>
    </source>
</evidence>
<feature type="transmembrane region" description="Helical" evidence="5">
    <location>
        <begin position="256"/>
        <end position="280"/>
    </location>
</feature>
<name>A0ABY8C2Z9_9MICO</name>